<proteinExistence type="predicted"/>
<dbReference type="EMBL" id="BQNB010013637">
    <property type="protein sequence ID" value="GJT18443.1"/>
    <property type="molecule type" value="Genomic_DNA"/>
</dbReference>
<dbReference type="Proteomes" id="UP001151760">
    <property type="component" value="Unassembled WGS sequence"/>
</dbReference>
<gene>
    <name evidence="3" type="ORF">Tco_0877149</name>
</gene>
<organism evidence="3 4">
    <name type="scientific">Tanacetum coccineum</name>
    <dbReference type="NCBI Taxonomy" id="301880"/>
    <lineage>
        <taxon>Eukaryota</taxon>
        <taxon>Viridiplantae</taxon>
        <taxon>Streptophyta</taxon>
        <taxon>Embryophyta</taxon>
        <taxon>Tracheophyta</taxon>
        <taxon>Spermatophyta</taxon>
        <taxon>Magnoliopsida</taxon>
        <taxon>eudicotyledons</taxon>
        <taxon>Gunneridae</taxon>
        <taxon>Pentapetalae</taxon>
        <taxon>asterids</taxon>
        <taxon>campanulids</taxon>
        <taxon>Asterales</taxon>
        <taxon>Asteraceae</taxon>
        <taxon>Asteroideae</taxon>
        <taxon>Anthemideae</taxon>
        <taxon>Anthemidinae</taxon>
        <taxon>Tanacetum</taxon>
    </lineage>
</organism>
<evidence type="ECO:0000256" key="2">
    <source>
        <dbReference type="SAM" id="MobiDB-lite"/>
    </source>
</evidence>
<evidence type="ECO:0000313" key="4">
    <source>
        <dbReference type="Proteomes" id="UP001151760"/>
    </source>
</evidence>
<name>A0ABQ5BVT2_9ASTR</name>
<sequence>MSAPRRDRLHQHRRFAAGGNGNDERDPRDVEIERLRERVRELEIQHEIRQIRKRIRELELTGNEEHPPNGDIIYDYPPAYDEYEDEEWYSWMTGAGVTYDPTGVKIQDSLQGGQAVDFVDLDFIDSAEHLIEKKYGDGPTVVTGGPVASMATLPFVPEVQRRKGDEASNWVMEPHENNDTVDLGLYVKNDFLQKS</sequence>
<evidence type="ECO:0000256" key="1">
    <source>
        <dbReference type="SAM" id="Coils"/>
    </source>
</evidence>
<reference evidence="3" key="1">
    <citation type="journal article" date="2022" name="Int. J. Mol. Sci.">
        <title>Draft Genome of Tanacetum Coccineum: Genomic Comparison of Closely Related Tanacetum-Family Plants.</title>
        <authorList>
            <person name="Yamashiro T."/>
            <person name="Shiraishi A."/>
            <person name="Nakayama K."/>
            <person name="Satake H."/>
        </authorList>
    </citation>
    <scope>NUCLEOTIDE SEQUENCE</scope>
</reference>
<evidence type="ECO:0000313" key="3">
    <source>
        <dbReference type="EMBL" id="GJT18443.1"/>
    </source>
</evidence>
<feature type="coiled-coil region" evidence="1">
    <location>
        <begin position="32"/>
        <end position="61"/>
    </location>
</feature>
<keyword evidence="1" id="KW-0175">Coiled coil</keyword>
<accession>A0ABQ5BVT2</accession>
<keyword evidence="4" id="KW-1185">Reference proteome</keyword>
<feature type="region of interest" description="Disordered" evidence="2">
    <location>
        <begin position="1"/>
        <end position="29"/>
    </location>
</feature>
<comment type="caution">
    <text evidence="3">The sequence shown here is derived from an EMBL/GenBank/DDBJ whole genome shotgun (WGS) entry which is preliminary data.</text>
</comment>
<protein>
    <submittedName>
        <fullName evidence="3">Uncharacterized protein</fullName>
    </submittedName>
</protein>
<reference evidence="3" key="2">
    <citation type="submission" date="2022-01" db="EMBL/GenBank/DDBJ databases">
        <authorList>
            <person name="Yamashiro T."/>
            <person name="Shiraishi A."/>
            <person name="Satake H."/>
            <person name="Nakayama K."/>
        </authorList>
    </citation>
    <scope>NUCLEOTIDE SEQUENCE</scope>
</reference>